<reference evidence="2 3" key="1">
    <citation type="journal article" date="2019" name="Microbiol. Resour. Announc.">
        <title>Complete Genome Sequence of Halomonas sulfidaeris Strain Esulfide1 Isolated from a Metal Sulfide Rock at a Depth of 2,200 Meters, Obtained Using Nanopore Sequencing.</title>
        <authorList>
            <person name="Saito M."/>
            <person name="Nishigata A."/>
            <person name="Galipon J."/>
            <person name="Arakawa K."/>
        </authorList>
    </citation>
    <scope>NUCLEOTIDE SEQUENCE [LARGE SCALE GENOMIC DNA]</scope>
    <source>
        <strain evidence="2 3">ATCC BAA-803</strain>
    </source>
</reference>
<name>A0A455U5B2_9GAMM</name>
<protein>
    <recommendedName>
        <fullName evidence="4">Sugar ABC transporter substrate-binding protein</fullName>
    </recommendedName>
</protein>
<proteinExistence type="predicted"/>
<feature type="signal peptide" evidence="1">
    <location>
        <begin position="1"/>
        <end position="24"/>
    </location>
</feature>
<evidence type="ECO:0008006" key="4">
    <source>
        <dbReference type="Google" id="ProtNLM"/>
    </source>
</evidence>
<evidence type="ECO:0000313" key="3">
    <source>
        <dbReference type="Proteomes" id="UP000320231"/>
    </source>
</evidence>
<dbReference type="Proteomes" id="UP000320231">
    <property type="component" value="Chromosome"/>
</dbReference>
<gene>
    <name evidence="2" type="ORF">HSBAA_17090</name>
</gene>
<sequence length="65" mass="7047">MSTLKKTTLTLALAGVTLASTAHANEVEVLHWWTSGGEARAANVLKELMEAEGYGWQDFAVTGRR</sequence>
<organism evidence="2 3">
    <name type="scientific">Vreelandella sulfidaeris</name>
    <dbReference type="NCBI Taxonomy" id="115553"/>
    <lineage>
        <taxon>Bacteria</taxon>
        <taxon>Pseudomonadati</taxon>
        <taxon>Pseudomonadota</taxon>
        <taxon>Gammaproteobacteria</taxon>
        <taxon>Oceanospirillales</taxon>
        <taxon>Halomonadaceae</taxon>
        <taxon>Vreelandella</taxon>
    </lineage>
</organism>
<dbReference type="AlphaFoldDB" id="A0A455U5B2"/>
<dbReference type="Gene3D" id="3.40.190.10">
    <property type="entry name" value="Periplasmic binding protein-like II"/>
    <property type="match status" value="1"/>
</dbReference>
<accession>A0A455U5B2</accession>
<keyword evidence="1" id="KW-0732">Signal</keyword>
<dbReference type="EMBL" id="AP019514">
    <property type="protein sequence ID" value="BBI60403.1"/>
    <property type="molecule type" value="Genomic_DNA"/>
</dbReference>
<feature type="chain" id="PRO_5019853376" description="Sugar ABC transporter substrate-binding protein" evidence="1">
    <location>
        <begin position="25"/>
        <end position="65"/>
    </location>
</feature>
<evidence type="ECO:0000313" key="2">
    <source>
        <dbReference type="EMBL" id="BBI60403.1"/>
    </source>
</evidence>
<dbReference type="KEGG" id="hsr:HSBAA_17090"/>
<evidence type="ECO:0000256" key="1">
    <source>
        <dbReference type="SAM" id="SignalP"/>
    </source>
</evidence>